<dbReference type="SUPFAM" id="SSF103473">
    <property type="entry name" value="MFS general substrate transporter"/>
    <property type="match status" value="1"/>
</dbReference>
<protein>
    <submittedName>
        <fullName evidence="9">MFS transporter</fullName>
    </submittedName>
</protein>
<feature type="transmembrane region" description="Helical" evidence="7">
    <location>
        <begin position="6"/>
        <end position="28"/>
    </location>
</feature>
<proteinExistence type="predicted"/>
<dbReference type="PANTHER" id="PTHR23513:SF6">
    <property type="entry name" value="MAJOR FACILITATOR SUPERFAMILY ASSOCIATED DOMAIN-CONTAINING PROTEIN"/>
    <property type="match status" value="1"/>
</dbReference>
<evidence type="ECO:0000256" key="6">
    <source>
        <dbReference type="SAM" id="MobiDB-lite"/>
    </source>
</evidence>
<dbReference type="Gene3D" id="1.20.1250.20">
    <property type="entry name" value="MFS general substrate transporter like domains"/>
    <property type="match status" value="2"/>
</dbReference>
<keyword evidence="4 7" id="KW-1133">Transmembrane helix</keyword>
<dbReference type="PANTHER" id="PTHR23513">
    <property type="entry name" value="INTEGRAL MEMBRANE EFFLUX PROTEIN-RELATED"/>
    <property type="match status" value="1"/>
</dbReference>
<accession>A0ABP8YJD7</accession>
<sequence>MAFDAGPGWMGLLTAAAWAPWLVIGLPAGAWVDRQPARRVMVASDLVAAAVLASVPLAWALGRLTLLHVVLAALGNGACTVFFRAAYPALVRRVAPQAQQEQAFARLFGTESAMQVAGPGVGGLLAQLGSAALGLAVDAASFLVSAVCLARLRLPPAPPADTLPVAPLRTRIREGVDYIRGDRLLRFFTVLGGVSNFGLTGYGALLVLFLVRELHLAPAAVGAVMATGSIGGFLGAAVATRVSARLGSARALVWLQVLAGPTALLLPLATRGAGLALFVLGQLLVGTAVVAGNVIRGAWRNRYVPESMVARQVTTAQVVNLGTMPLAGLAAGWLGTAVGLRPTIALMAAIHAVACLAMLWGPLRGQRDLPERAGQPTGRWNSGSSATPRNRIPT</sequence>
<comment type="caution">
    <text evidence="9">The sequence shown here is derived from an EMBL/GenBank/DDBJ whole genome shotgun (WGS) entry which is preliminary data.</text>
</comment>
<feature type="transmembrane region" description="Helical" evidence="7">
    <location>
        <begin position="40"/>
        <end position="60"/>
    </location>
</feature>
<feature type="transmembrane region" description="Helical" evidence="7">
    <location>
        <begin position="187"/>
        <end position="211"/>
    </location>
</feature>
<feature type="transmembrane region" description="Helical" evidence="7">
    <location>
        <begin position="66"/>
        <end position="87"/>
    </location>
</feature>
<feature type="transmembrane region" description="Helical" evidence="7">
    <location>
        <begin position="344"/>
        <end position="363"/>
    </location>
</feature>
<feature type="transmembrane region" description="Helical" evidence="7">
    <location>
        <begin position="316"/>
        <end position="338"/>
    </location>
</feature>
<name>A0ABP8YJD7_9MICO</name>
<evidence type="ECO:0000256" key="4">
    <source>
        <dbReference type="ARBA" id="ARBA00022989"/>
    </source>
</evidence>
<organism evidence="9 10">
    <name type="scientific">Pedococcus ginsenosidimutans</name>
    <dbReference type="NCBI Taxonomy" id="490570"/>
    <lineage>
        <taxon>Bacteria</taxon>
        <taxon>Bacillati</taxon>
        <taxon>Actinomycetota</taxon>
        <taxon>Actinomycetes</taxon>
        <taxon>Micrococcales</taxon>
        <taxon>Intrasporangiaceae</taxon>
        <taxon>Pedococcus</taxon>
    </lineage>
</organism>
<evidence type="ECO:0000256" key="5">
    <source>
        <dbReference type="ARBA" id="ARBA00023136"/>
    </source>
</evidence>
<keyword evidence="10" id="KW-1185">Reference proteome</keyword>
<evidence type="ECO:0000256" key="1">
    <source>
        <dbReference type="ARBA" id="ARBA00004651"/>
    </source>
</evidence>
<evidence type="ECO:0000313" key="9">
    <source>
        <dbReference type="EMBL" id="GAA4730849.1"/>
    </source>
</evidence>
<dbReference type="Pfam" id="PF07690">
    <property type="entry name" value="MFS_1"/>
    <property type="match status" value="1"/>
</dbReference>
<evidence type="ECO:0000256" key="7">
    <source>
        <dbReference type="SAM" id="Phobius"/>
    </source>
</evidence>
<dbReference type="EMBL" id="BAABLO010000012">
    <property type="protein sequence ID" value="GAA4730849.1"/>
    <property type="molecule type" value="Genomic_DNA"/>
</dbReference>
<keyword evidence="2" id="KW-1003">Cell membrane</keyword>
<feature type="transmembrane region" description="Helical" evidence="7">
    <location>
        <begin position="251"/>
        <end position="269"/>
    </location>
</feature>
<evidence type="ECO:0000313" key="10">
    <source>
        <dbReference type="Proteomes" id="UP001500556"/>
    </source>
</evidence>
<feature type="domain" description="Major facilitator superfamily (MFS) profile" evidence="8">
    <location>
        <begin position="184"/>
        <end position="394"/>
    </location>
</feature>
<evidence type="ECO:0000256" key="3">
    <source>
        <dbReference type="ARBA" id="ARBA00022692"/>
    </source>
</evidence>
<dbReference type="Proteomes" id="UP001500556">
    <property type="component" value="Unassembled WGS sequence"/>
</dbReference>
<dbReference type="CDD" id="cd06173">
    <property type="entry name" value="MFS_MefA_like"/>
    <property type="match status" value="1"/>
</dbReference>
<dbReference type="InterPro" id="IPR011701">
    <property type="entry name" value="MFS"/>
</dbReference>
<feature type="compositionally biased region" description="Polar residues" evidence="6">
    <location>
        <begin position="378"/>
        <end position="394"/>
    </location>
</feature>
<comment type="subcellular location">
    <subcellularLocation>
        <location evidence="1">Cell membrane</location>
        <topology evidence="1">Multi-pass membrane protein</topology>
    </subcellularLocation>
</comment>
<dbReference type="PROSITE" id="PS50850">
    <property type="entry name" value="MFS"/>
    <property type="match status" value="1"/>
</dbReference>
<keyword evidence="5 7" id="KW-0472">Membrane</keyword>
<evidence type="ECO:0000256" key="2">
    <source>
        <dbReference type="ARBA" id="ARBA00022475"/>
    </source>
</evidence>
<reference evidence="10" key="1">
    <citation type="journal article" date="2019" name="Int. J. Syst. Evol. Microbiol.">
        <title>The Global Catalogue of Microorganisms (GCM) 10K type strain sequencing project: providing services to taxonomists for standard genome sequencing and annotation.</title>
        <authorList>
            <consortium name="The Broad Institute Genomics Platform"/>
            <consortium name="The Broad Institute Genome Sequencing Center for Infectious Disease"/>
            <person name="Wu L."/>
            <person name="Ma J."/>
        </authorList>
    </citation>
    <scope>NUCLEOTIDE SEQUENCE [LARGE SCALE GENOMIC DNA]</scope>
    <source>
        <strain evidence="10">JCM 18961</strain>
    </source>
</reference>
<feature type="transmembrane region" description="Helical" evidence="7">
    <location>
        <begin position="217"/>
        <end position="239"/>
    </location>
</feature>
<gene>
    <name evidence="9" type="ORF">GCM10025782_32420</name>
</gene>
<dbReference type="InterPro" id="IPR020846">
    <property type="entry name" value="MFS_dom"/>
</dbReference>
<feature type="transmembrane region" description="Helical" evidence="7">
    <location>
        <begin position="275"/>
        <end position="295"/>
    </location>
</feature>
<evidence type="ECO:0000259" key="8">
    <source>
        <dbReference type="PROSITE" id="PS50850"/>
    </source>
</evidence>
<dbReference type="InterPro" id="IPR036259">
    <property type="entry name" value="MFS_trans_sf"/>
</dbReference>
<keyword evidence="3 7" id="KW-0812">Transmembrane</keyword>
<feature type="region of interest" description="Disordered" evidence="6">
    <location>
        <begin position="370"/>
        <end position="394"/>
    </location>
</feature>